<proteinExistence type="predicted"/>
<dbReference type="KEGG" id="gms:SOIL9_15910"/>
<organism evidence="2 3">
    <name type="scientific">Gemmata massiliana</name>
    <dbReference type="NCBI Taxonomy" id="1210884"/>
    <lineage>
        <taxon>Bacteria</taxon>
        <taxon>Pseudomonadati</taxon>
        <taxon>Planctomycetota</taxon>
        <taxon>Planctomycetia</taxon>
        <taxon>Gemmatales</taxon>
        <taxon>Gemmataceae</taxon>
        <taxon>Gemmata</taxon>
    </lineage>
</organism>
<feature type="region of interest" description="Disordered" evidence="1">
    <location>
        <begin position="55"/>
        <end position="76"/>
    </location>
</feature>
<evidence type="ECO:0000313" key="3">
    <source>
        <dbReference type="Proteomes" id="UP000464178"/>
    </source>
</evidence>
<name>A0A6P2D4Y4_9BACT</name>
<dbReference type="EMBL" id="LR593886">
    <property type="protein sequence ID" value="VTR96123.1"/>
    <property type="molecule type" value="Genomic_DNA"/>
</dbReference>
<reference evidence="2 3" key="1">
    <citation type="submission" date="2019-05" db="EMBL/GenBank/DDBJ databases">
        <authorList>
            <consortium name="Science for Life Laboratories"/>
        </authorList>
    </citation>
    <scope>NUCLEOTIDE SEQUENCE [LARGE SCALE GENOMIC DNA]</scope>
    <source>
        <strain evidence="2">Soil9</strain>
    </source>
</reference>
<sequence>MLVVWDGGPAHEGPVIRAFLRRNTRMHLGRLPPDALERNPVKLVIRGLKYAQRSDFVSGTRPSERPDPRPAHPIEV</sequence>
<dbReference type="AlphaFoldDB" id="A0A6P2D4Y4"/>
<keyword evidence="3" id="KW-1185">Reference proteome</keyword>
<feature type="compositionally biased region" description="Basic and acidic residues" evidence="1">
    <location>
        <begin position="62"/>
        <end position="76"/>
    </location>
</feature>
<protein>
    <submittedName>
        <fullName evidence="2">Uncharacterized protein</fullName>
    </submittedName>
</protein>
<evidence type="ECO:0000313" key="2">
    <source>
        <dbReference type="EMBL" id="VTR96123.1"/>
    </source>
</evidence>
<evidence type="ECO:0000256" key="1">
    <source>
        <dbReference type="SAM" id="MobiDB-lite"/>
    </source>
</evidence>
<dbReference type="Proteomes" id="UP000464178">
    <property type="component" value="Chromosome"/>
</dbReference>
<accession>A0A6P2D4Y4</accession>
<gene>
    <name evidence="2" type="ORF">SOIL9_15910</name>
</gene>